<name>A0A3A4ASC2_9ACTN</name>
<protein>
    <submittedName>
        <fullName evidence="1">Uncharacterized protein</fullName>
    </submittedName>
</protein>
<evidence type="ECO:0000313" key="1">
    <source>
        <dbReference type="EMBL" id="RJL24218.1"/>
    </source>
</evidence>
<sequence>MGSLDDAGDELRLDHPAWTIWRSDAGRWWATLRRPLTAEEWEQRCSRTVDGDDPAKLAAALRAETDRQRRAAAVRLSRERAVRLGPGWASA</sequence>
<organism evidence="1 2">
    <name type="scientific">Bailinhaonella thermotolerans</name>
    <dbReference type="NCBI Taxonomy" id="1070861"/>
    <lineage>
        <taxon>Bacteria</taxon>
        <taxon>Bacillati</taxon>
        <taxon>Actinomycetota</taxon>
        <taxon>Actinomycetes</taxon>
        <taxon>Streptosporangiales</taxon>
        <taxon>Streptosporangiaceae</taxon>
        <taxon>Bailinhaonella</taxon>
    </lineage>
</organism>
<proteinExistence type="predicted"/>
<dbReference type="AlphaFoldDB" id="A0A3A4ASC2"/>
<gene>
    <name evidence="1" type="ORF">D5H75_30735</name>
</gene>
<keyword evidence="2" id="KW-1185">Reference proteome</keyword>
<reference evidence="1 2" key="1">
    <citation type="submission" date="2018-09" db="EMBL/GenBank/DDBJ databases">
        <title>YIM 75507 draft genome.</title>
        <authorList>
            <person name="Tang S."/>
            <person name="Feng Y."/>
        </authorList>
    </citation>
    <scope>NUCLEOTIDE SEQUENCE [LARGE SCALE GENOMIC DNA]</scope>
    <source>
        <strain evidence="1 2">YIM 75507</strain>
    </source>
</reference>
<accession>A0A3A4ASC2</accession>
<comment type="caution">
    <text evidence="1">The sequence shown here is derived from an EMBL/GenBank/DDBJ whole genome shotgun (WGS) entry which is preliminary data.</text>
</comment>
<evidence type="ECO:0000313" key="2">
    <source>
        <dbReference type="Proteomes" id="UP000265768"/>
    </source>
</evidence>
<dbReference type="RefSeq" id="WP_119930073.1">
    <property type="nucleotide sequence ID" value="NZ_QZEY01000016.1"/>
</dbReference>
<dbReference type="Proteomes" id="UP000265768">
    <property type="component" value="Unassembled WGS sequence"/>
</dbReference>
<dbReference type="EMBL" id="QZEY01000016">
    <property type="protein sequence ID" value="RJL24218.1"/>
    <property type="molecule type" value="Genomic_DNA"/>
</dbReference>
<dbReference type="OrthoDB" id="3431467at2"/>